<gene>
    <name evidence="1" type="ORF">PVAP13_9NG736131</name>
</gene>
<comment type="caution">
    <text evidence="1">The sequence shown here is derived from an EMBL/GenBank/DDBJ whole genome shotgun (WGS) entry which is preliminary data.</text>
</comment>
<accession>A0A8T0N329</accession>
<organism evidence="1 2">
    <name type="scientific">Panicum virgatum</name>
    <name type="common">Blackwell switchgrass</name>
    <dbReference type="NCBI Taxonomy" id="38727"/>
    <lineage>
        <taxon>Eukaryota</taxon>
        <taxon>Viridiplantae</taxon>
        <taxon>Streptophyta</taxon>
        <taxon>Embryophyta</taxon>
        <taxon>Tracheophyta</taxon>
        <taxon>Spermatophyta</taxon>
        <taxon>Magnoliopsida</taxon>
        <taxon>Liliopsida</taxon>
        <taxon>Poales</taxon>
        <taxon>Poaceae</taxon>
        <taxon>PACMAD clade</taxon>
        <taxon>Panicoideae</taxon>
        <taxon>Panicodae</taxon>
        <taxon>Paniceae</taxon>
        <taxon>Panicinae</taxon>
        <taxon>Panicum</taxon>
        <taxon>Panicum sect. Hiantes</taxon>
    </lineage>
</organism>
<dbReference type="EMBL" id="CM029054">
    <property type="protein sequence ID" value="KAG2543278.1"/>
    <property type="molecule type" value="Genomic_DNA"/>
</dbReference>
<protein>
    <submittedName>
        <fullName evidence="1">Uncharacterized protein</fullName>
    </submittedName>
</protein>
<dbReference type="AlphaFoldDB" id="A0A8T0N329"/>
<dbReference type="Proteomes" id="UP000823388">
    <property type="component" value="Chromosome 9N"/>
</dbReference>
<sequence>MLKSLDLTSHAKARERNAGFREETADICSLSLLRNPAPRGGGGGGAILPPLCNQKHFFPQFLGISPPYFWTLWLIPLYRFRSLRFQIGDYLGKRSFLIEDLHSWKERILSSIGRNIGFSRSILYEHCRSILCEHWCAIQRNLQLLVHS</sequence>
<name>A0A8T0N329_PANVG</name>
<keyword evidence="2" id="KW-1185">Reference proteome</keyword>
<evidence type="ECO:0000313" key="1">
    <source>
        <dbReference type="EMBL" id="KAG2543278.1"/>
    </source>
</evidence>
<reference evidence="1" key="1">
    <citation type="submission" date="2020-05" db="EMBL/GenBank/DDBJ databases">
        <title>WGS assembly of Panicum virgatum.</title>
        <authorList>
            <person name="Lovell J.T."/>
            <person name="Jenkins J."/>
            <person name="Shu S."/>
            <person name="Juenger T.E."/>
            <person name="Schmutz J."/>
        </authorList>
    </citation>
    <scope>NUCLEOTIDE SEQUENCE</scope>
    <source>
        <strain evidence="1">AP13</strain>
    </source>
</reference>
<evidence type="ECO:0000313" key="2">
    <source>
        <dbReference type="Proteomes" id="UP000823388"/>
    </source>
</evidence>
<proteinExistence type="predicted"/>